<dbReference type="SUPFAM" id="SSF50729">
    <property type="entry name" value="PH domain-like"/>
    <property type="match status" value="1"/>
</dbReference>
<feature type="region of interest" description="Disordered" evidence="11">
    <location>
        <begin position="910"/>
        <end position="935"/>
    </location>
</feature>
<dbReference type="Pfam" id="PF00498">
    <property type="entry name" value="FHA"/>
    <property type="match status" value="1"/>
</dbReference>
<evidence type="ECO:0000256" key="9">
    <source>
        <dbReference type="PROSITE-ProRule" id="PRU00283"/>
    </source>
</evidence>
<dbReference type="GO" id="GO:0003777">
    <property type="term" value="F:microtubule motor activity"/>
    <property type="evidence" value="ECO:0007669"/>
    <property type="project" value="InterPro"/>
</dbReference>
<evidence type="ECO:0000313" key="14">
    <source>
        <dbReference type="EMBL" id="ORZ37617.1"/>
    </source>
</evidence>
<keyword evidence="8" id="KW-0206">Cytoskeleton</keyword>
<dbReference type="PROSITE" id="PS00411">
    <property type="entry name" value="KINESIN_MOTOR_1"/>
    <property type="match status" value="1"/>
</dbReference>
<dbReference type="InterPro" id="IPR022164">
    <property type="entry name" value="Kinesin-like"/>
</dbReference>
<feature type="region of interest" description="Disordered" evidence="11">
    <location>
        <begin position="765"/>
        <end position="795"/>
    </location>
</feature>
<feature type="coiled-coil region" evidence="10">
    <location>
        <begin position="431"/>
        <end position="483"/>
    </location>
</feature>
<dbReference type="EMBL" id="MCFL01000012">
    <property type="protein sequence ID" value="ORZ37617.1"/>
    <property type="molecule type" value="Genomic_DNA"/>
</dbReference>
<dbReference type="InterPro" id="IPR001849">
    <property type="entry name" value="PH_domain"/>
</dbReference>
<feature type="compositionally biased region" description="Polar residues" evidence="11">
    <location>
        <begin position="1243"/>
        <end position="1255"/>
    </location>
</feature>
<dbReference type="InterPro" id="IPR036961">
    <property type="entry name" value="Kinesin_motor_dom_sf"/>
</dbReference>
<feature type="region of interest" description="Disordered" evidence="11">
    <location>
        <begin position="1"/>
        <end position="83"/>
    </location>
</feature>
<dbReference type="PANTHER" id="PTHR47117">
    <property type="entry name" value="STAR-RELATED LIPID TRANSFER PROTEIN 9"/>
    <property type="match status" value="1"/>
</dbReference>
<protein>
    <submittedName>
        <fullName evidence="14">Uncharacterized protein</fullName>
    </submittedName>
</protein>
<gene>
    <name evidence="14" type="ORF">BCR44DRAFT_28011</name>
</gene>
<dbReference type="SMART" id="SM00129">
    <property type="entry name" value="KISc"/>
    <property type="match status" value="1"/>
</dbReference>
<dbReference type="SMART" id="SM00233">
    <property type="entry name" value="PH"/>
    <property type="match status" value="1"/>
</dbReference>
<dbReference type="InterPro" id="IPR019821">
    <property type="entry name" value="Kinesin_motor_CS"/>
</dbReference>
<comment type="similarity">
    <text evidence="9">Belongs to the TRAFAC class myosin-kinesin ATPase superfamily. Kinesin family.</text>
</comment>
<keyword evidence="4 9" id="KW-0547">Nucleotide-binding</keyword>
<reference evidence="14 15" key="1">
    <citation type="submission" date="2016-07" db="EMBL/GenBank/DDBJ databases">
        <title>Pervasive Adenine N6-methylation of Active Genes in Fungi.</title>
        <authorList>
            <consortium name="DOE Joint Genome Institute"/>
            <person name="Mondo S.J."/>
            <person name="Dannebaum R.O."/>
            <person name="Kuo R.C."/>
            <person name="Labutti K."/>
            <person name="Haridas S."/>
            <person name="Kuo A."/>
            <person name="Salamov A."/>
            <person name="Ahrendt S.R."/>
            <person name="Lipzen A."/>
            <person name="Sullivan W."/>
            <person name="Andreopoulos W.B."/>
            <person name="Clum A."/>
            <person name="Lindquist E."/>
            <person name="Daum C."/>
            <person name="Ramamoorthy G.K."/>
            <person name="Gryganskyi A."/>
            <person name="Culley D."/>
            <person name="Magnuson J.K."/>
            <person name="James T.Y."/>
            <person name="O'Malley M.A."/>
            <person name="Stajich J.E."/>
            <person name="Spatafora J.W."/>
            <person name="Visel A."/>
            <person name="Grigoriev I.V."/>
        </authorList>
    </citation>
    <scope>NUCLEOTIDE SEQUENCE [LARGE SCALE GENOMIC DNA]</scope>
    <source>
        <strain evidence="14 15">PL171</strain>
    </source>
</reference>
<dbReference type="InterPro" id="IPR008984">
    <property type="entry name" value="SMAD_FHA_dom_sf"/>
</dbReference>
<dbReference type="GO" id="GO:0008017">
    <property type="term" value="F:microtubule binding"/>
    <property type="evidence" value="ECO:0007669"/>
    <property type="project" value="InterPro"/>
</dbReference>
<dbReference type="STRING" id="765915.A0A1Y2HSN9"/>
<dbReference type="Gene3D" id="6.10.250.2520">
    <property type="match status" value="1"/>
</dbReference>
<evidence type="ECO:0000256" key="5">
    <source>
        <dbReference type="ARBA" id="ARBA00022840"/>
    </source>
</evidence>
<proteinExistence type="inferred from homology"/>
<dbReference type="PRINTS" id="PR00380">
    <property type="entry name" value="KINESINHEAVY"/>
</dbReference>
<keyword evidence="2" id="KW-0963">Cytoplasm</keyword>
<dbReference type="InterPro" id="IPR011993">
    <property type="entry name" value="PH-like_dom_sf"/>
</dbReference>
<feature type="binding site" evidence="9">
    <location>
        <begin position="157"/>
        <end position="164"/>
    </location>
    <ligand>
        <name>ATP</name>
        <dbReference type="ChEBI" id="CHEBI:30616"/>
    </ligand>
</feature>
<dbReference type="OrthoDB" id="3176171at2759"/>
<dbReference type="Pfam" id="PF16183">
    <property type="entry name" value="Kinesin_assoc"/>
    <property type="match status" value="1"/>
</dbReference>
<evidence type="ECO:0000256" key="1">
    <source>
        <dbReference type="ARBA" id="ARBA00004245"/>
    </source>
</evidence>
<dbReference type="InterPro" id="IPR001752">
    <property type="entry name" value="Kinesin_motor_dom"/>
</dbReference>
<evidence type="ECO:0000256" key="7">
    <source>
        <dbReference type="ARBA" id="ARBA00023175"/>
    </source>
</evidence>
<organism evidence="14 15">
    <name type="scientific">Catenaria anguillulae PL171</name>
    <dbReference type="NCBI Taxonomy" id="765915"/>
    <lineage>
        <taxon>Eukaryota</taxon>
        <taxon>Fungi</taxon>
        <taxon>Fungi incertae sedis</taxon>
        <taxon>Blastocladiomycota</taxon>
        <taxon>Blastocladiomycetes</taxon>
        <taxon>Blastocladiales</taxon>
        <taxon>Catenariaceae</taxon>
        <taxon>Catenaria</taxon>
    </lineage>
</organism>
<dbReference type="SUPFAM" id="SSF49879">
    <property type="entry name" value="SMAD/FHA domain"/>
    <property type="match status" value="1"/>
</dbReference>
<dbReference type="GO" id="GO:0005874">
    <property type="term" value="C:microtubule"/>
    <property type="evidence" value="ECO:0007669"/>
    <property type="project" value="UniProtKB-KW"/>
</dbReference>
<dbReference type="Gene3D" id="2.60.200.20">
    <property type="match status" value="1"/>
</dbReference>
<name>A0A1Y2HSN9_9FUNG</name>
<dbReference type="Pfam" id="PF00225">
    <property type="entry name" value="Kinesin"/>
    <property type="match status" value="1"/>
</dbReference>
<evidence type="ECO:0000256" key="10">
    <source>
        <dbReference type="SAM" id="Coils"/>
    </source>
</evidence>
<keyword evidence="6 10" id="KW-0175">Coiled coil</keyword>
<evidence type="ECO:0000256" key="6">
    <source>
        <dbReference type="ARBA" id="ARBA00023054"/>
    </source>
</evidence>
<dbReference type="Gene3D" id="3.40.850.10">
    <property type="entry name" value="Kinesin motor domain"/>
    <property type="match status" value="1"/>
</dbReference>
<dbReference type="GO" id="GO:0005524">
    <property type="term" value="F:ATP binding"/>
    <property type="evidence" value="ECO:0007669"/>
    <property type="project" value="UniProtKB-UniRule"/>
</dbReference>
<feature type="compositionally biased region" description="Low complexity" evidence="11">
    <location>
        <begin position="43"/>
        <end position="64"/>
    </location>
</feature>
<accession>A0A1Y2HSN9</accession>
<feature type="region of interest" description="Disordered" evidence="11">
    <location>
        <begin position="1238"/>
        <end position="1261"/>
    </location>
</feature>
<evidence type="ECO:0000259" key="12">
    <source>
        <dbReference type="PROSITE" id="PS50003"/>
    </source>
</evidence>
<dbReference type="PROSITE" id="PS50067">
    <property type="entry name" value="KINESIN_MOTOR_2"/>
    <property type="match status" value="1"/>
</dbReference>
<dbReference type="InterPro" id="IPR032405">
    <property type="entry name" value="Kinesin_assoc"/>
</dbReference>
<dbReference type="InterPro" id="IPR027417">
    <property type="entry name" value="P-loop_NTPase"/>
</dbReference>
<evidence type="ECO:0000259" key="13">
    <source>
        <dbReference type="PROSITE" id="PS50067"/>
    </source>
</evidence>
<feature type="compositionally biased region" description="Low complexity" evidence="11">
    <location>
        <begin position="1297"/>
        <end position="1316"/>
    </location>
</feature>
<dbReference type="FunFam" id="3.40.850.10:FF:000167">
    <property type="entry name" value="Uncharacterized protein"/>
    <property type="match status" value="1"/>
</dbReference>
<feature type="compositionally biased region" description="Acidic residues" evidence="11">
    <location>
        <begin position="777"/>
        <end position="795"/>
    </location>
</feature>
<comment type="subcellular location">
    <subcellularLocation>
        <location evidence="1">Cytoplasm</location>
        <location evidence="1">Cytoskeleton</location>
    </subcellularLocation>
</comment>
<evidence type="ECO:0000313" key="15">
    <source>
        <dbReference type="Proteomes" id="UP000193411"/>
    </source>
</evidence>
<dbReference type="Gene3D" id="2.30.29.30">
    <property type="entry name" value="Pleckstrin-homology domain (PH domain)/Phosphotyrosine-binding domain (PTB)"/>
    <property type="match status" value="1"/>
</dbReference>
<dbReference type="Pfam" id="PF00169">
    <property type="entry name" value="PH"/>
    <property type="match status" value="1"/>
</dbReference>
<dbReference type="Proteomes" id="UP000193411">
    <property type="component" value="Unassembled WGS sequence"/>
</dbReference>
<feature type="compositionally biased region" description="Low complexity" evidence="11">
    <location>
        <begin position="921"/>
        <end position="935"/>
    </location>
</feature>
<dbReference type="InterPro" id="IPR000253">
    <property type="entry name" value="FHA_dom"/>
</dbReference>
<keyword evidence="3" id="KW-0493">Microtubule</keyword>
<keyword evidence="15" id="KW-1185">Reference proteome</keyword>
<dbReference type="GO" id="GO:0010970">
    <property type="term" value="P:transport along microtubule"/>
    <property type="evidence" value="ECO:0007669"/>
    <property type="project" value="UniProtKB-ARBA"/>
</dbReference>
<keyword evidence="7 9" id="KW-0505">Motor protein</keyword>
<evidence type="ECO:0000256" key="8">
    <source>
        <dbReference type="ARBA" id="ARBA00023212"/>
    </source>
</evidence>
<feature type="domain" description="Kinesin motor" evidence="13">
    <location>
        <begin position="7"/>
        <end position="416"/>
    </location>
</feature>
<comment type="caution">
    <text evidence="14">The sequence shown here is derived from an EMBL/GenBank/DDBJ whole genome shotgun (WGS) entry which is preliminary data.</text>
</comment>
<dbReference type="SUPFAM" id="SSF52540">
    <property type="entry name" value="P-loop containing nucleoside triphosphate hydrolases"/>
    <property type="match status" value="1"/>
</dbReference>
<dbReference type="PROSITE" id="PS50003">
    <property type="entry name" value="PH_DOMAIN"/>
    <property type="match status" value="1"/>
</dbReference>
<evidence type="ECO:0000256" key="3">
    <source>
        <dbReference type="ARBA" id="ARBA00022701"/>
    </source>
</evidence>
<feature type="domain" description="PH" evidence="12">
    <location>
        <begin position="1474"/>
        <end position="1579"/>
    </location>
</feature>
<sequence length="1638" mass="176847">MSSDGSSVQVFVRVRPPNPREIAAGSESCIDVSPDGTSITVYSSNNAAAPNSSSSVSGSTSTSPSPIPPTSISPTMGMPATPRGSIISIASTVNKRASNMDLGGAFDRKNEFAFDRCFVSQAQDAPGADQQTVFDVVAKPLLEHAFEGYNVCLFAYGQTGSGKTYTMMGRQGDGCAGIIPRASAYLFTEIARRKQLEDPSGATVGFSVEASFMEIYCEKVKDLLNPMNKGKLRVREHPSLGPYVEDLSKLILTSADDFLRLIESGNQLRTVGHTNMNDESSRSHAVFQVVLTQTRYDPETRLASERVSRISFVDLAGSERANSTGATGQRLKEGANINKSLTSLGKVISALADVSAGRAGKQSMHVPYRDSVLTWLLKDSLGGNSKTHMVSCISPAAINASETLSTLRYSDRAKRIVNRAKVNEDPNAKLITDLKSEINELRRQLSNADRSSPGGNRPEPEVLGQLQDQLRSSEKLMQELNETWEEKLRRTQEIAHEKDRVLAELGIKIGNGHVGITSPKRHPHLLNQQPNSLNESLVYTLPPGKTTLGSALDSGIVLDKLQPCHAVIYNSDHVVLLQPRGAPGSGGYDMYVNSQLVTKTVILQSGDQIRLGTEYLFRFIHPRRKTKSLGGRAPVTTTRRDPMRTLATRLAEQVRWKRIERGLFSDARHQSALIKKANVWARELGYKVVYQLHIEGGGDAGGTGGPRIAVKVFDLGMRAVRVWSLKEFGQRVADMELVYGSNSVPQRNPFVPAYAPVDRAGGGLGVSGSRRASRIGDDEDESGGGDDVDDDDDVDVDSSTLVGTVRVGLRQSGDATVAIVSTLSNQSILGFLQLHVTQRGSAVDIMVMELTGNPNNPDFKQLDHFRLAVRYRSSVHWTEAMAGFTGTMSIPFLSSASFFVPATALAASPTAPGRGGGGMGRANSGSGTGTLSRSGSSGALADSIDHVLIEVYAQIADDLMPLVTRELDLDMAMISQSPEILSSPTKYLVMANIQVLQLDENGFFVPVAIDQPRDVSSSIRPPVVRLRHGMLRRIHVTLTSPIAYPAAVEQVELGQWRWISPNGTQVVHGGMTLALPKLRETHTEVQRTGQSVIEVQFAWDSSLHEFFYLNRPSTSESGTLMATMAVETAEGWTLTTDLSFTSTLRGGSGDNVSRSAMSLWNVQRLPFHSTASEYIRGEESLGSFYVLGSKDGGAGLITRAVQHMAWLSRMRDVERTRLWLASQAARFHRRSLPEIPPIPPQYWRQSTTSTESGMSNAGGGAGAPVDESFAAAVAALRGGARTWAAPSLSAEDRGAKTWSASDTSSSSTSFMLPYTSQRSGAPEKPLPLTPPESVVAPLSSESTAPAGAAWATSSSPRSTSPGLDTDVDPDADGDAMVTAHATPSSSPETHRSPIVLTQTALTLWMRPPLDSVLTPDIRLRHGQGGRLRESVVCDLVASLPSVSKRGFLLLESAEDSDGPTMATTTSASTTLPRSSSRSSVLMTAPHGREWARVWLVIRRPYILLYESPDEHVEHGFIHLLNSRIECGSNLTSETSSNHSGNDPSSTDFSLVTPDCVFNFRCQSSSDLLAWITAIDPLYVAAMQSNRMVGLGPSPRGTPERVRSLRGKQQQQVRDRPSLANMAASWFGFRTSPSASGLS</sequence>
<dbReference type="Pfam" id="PF12473">
    <property type="entry name" value="DUF3694"/>
    <property type="match status" value="1"/>
</dbReference>
<feature type="region of interest" description="Disordered" evidence="11">
    <location>
        <begin position="1283"/>
        <end position="1390"/>
    </location>
</feature>
<feature type="compositionally biased region" description="Polar residues" evidence="11">
    <location>
        <begin position="1351"/>
        <end position="1362"/>
    </location>
</feature>
<keyword evidence="5 9" id="KW-0067">ATP-binding</keyword>
<evidence type="ECO:0000256" key="11">
    <source>
        <dbReference type="SAM" id="MobiDB-lite"/>
    </source>
</evidence>
<feature type="region of interest" description="Disordered" evidence="11">
    <location>
        <begin position="1589"/>
        <end position="1616"/>
    </location>
</feature>
<evidence type="ECO:0000256" key="2">
    <source>
        <dbReference type="ARBA" id="ARBA00022490"/>
    </source>
</evidence>
<evidence type="ECO:0000256" key="4">
    <source>
        <dbReference type="ARBA" id="ARBA00022741"/>
    </source>
</evidence>